<dbReference type="InterPro" id="IPR037500">
    <property type="entry name" value="Msp1"/>
</dbReference>
<dbReference type="PANTHER" id="PTHR35768">
    <property type="entry name" value="PROTEIN MULTIPOLAR SPINDLE 1"/>
    <property type="match status" value="1"/>
</dbReference>
<protein>
    <recommendedName>
        <fullName evidence="4">Multipolar spindle 1</fullName>
    </recommendedName>
</protein>
<reference evidence="2 3" key="1">
    <citation type="journal article" date="2023" name="Hortic Res">
        <title>Pangenome of water caltrop reveals structural variations and asymmetric subgenome divergence after allopolyploidization.</title>
        <authorList>
            <person name="Zhang X."/>
            <person name="Chen Y."/>
            <person name="Wang L."/>
            <person name="Yuan Y."/>
            <person name="Fang M."/>
            <person name="Shi L."/>
            <person name="Lu R."/>
            <person name="Comes H.P."/>
            <person name="Ma Y."/>
            <person name="Chen Y."/>
            <person name="Huang G."/>
            <person name="Zhou Y."/>
            <person name="Zheng Z."/>
            <person name="Qiu Y."/>
        </authorList>
    </citation>
    <scope>NUCLEOTIDE SEQUENCE [LARGE SCALE GENOMIC DNA]</scope>
    <source>
        <strain evidence="2">F231</strain>
    </source>
</reference>
<accession>A0AAN7LMR5</accession>
<dbReference type="GO" id="GO:0000212">
    <property type="term" value="P:meiotic spindle organization"/>
    <property type="evidence" value="ECO:0007669"/>
    <property type="project" value="InterPro"/>
</dbReference>
<gene>
    <name evidence="2" type="ORF">SAY86_032006</name>
</gene>
<evidence type="ECO:0008006" key="4">
    <source>
        <dbReference type="Google" id="ProtNLM"/>
    </source>
</evidence>
<comment type="caution">
    <text evidence="2">The sequence shown here is derived from an EMBL/GenBank/DDBJ whole genome shotgun (WGS) entry which is preliminary data.</text>
</comment>
<organism evidence="2 3">
    <name type="scientific">Trapa natans</name>
    <name type="common">Water chestnut</name>
    <dbReference type="NCBI Taxonomy" id="22666"/>
    <lineage>
        <taxon>Eukaryota</taxon>
        <taxon>Viridiplantae</taxon>
        <taxon>Streptophyta</taxon>
        <taxon>Embryophyta</taxon>
        <taxon>Tracheophyta</taxon>
        <taxon>Spermatophyta</taxon>
        <taxon>Magnoliopsida</taxon>
        <taxon>eudicotyledons</taxon>
        <taxon>Gunneridae</taxon>
        <taxon>Pentapetalae</taxon>
        <taxon>rosids</taxon>
        <taxon>malvids</taxon>
        <taxon>Myrtales</taxon>
        <taxon>Lythraceae</taxon>
        <taxon>Trapa</taxon>
    </lineage>
</organism>
<sequence>MCSSGKDLPLQLGEKNSDDQSLKLALAISLLRSKIQQKQPPSNPPPEAAKPDALRWKQKAKERKQEILRLREDLKDAEDAAQTHQFHEVISCKCYFYNDLGKLSPKQLVDGSDHRFSDLLRRRFLRQVRYKKMKRKRDESESDQWRTATDSNKEVETEQLISSVDFLVDLCDNVSSVEDTNFANWCHQAVDFILASVKSLLSLEENRETIEGTVNSLVMRLIRRMICTRGNDDDEVDSDVQFYIQHLIRKLGCEPFIGQRSLTAVSHNIYSLAEKLLFSHPFDDNFPRMHEGMFTLIQLLEFLVSDYLLTWVKAEAFDKILFEEWLASIIHARKALELLESRNGLYIQYMERVIGELARRLDHISSIHQLNPDTLRNLFL</sequence>
<dbReference type="GO" id="GO:0007140">
    <property type="term" value="P:male meiotic nuclear division"/>
    <property type="evidence" value="ECO:0007669"/>
    <property type="project" value="TreeGrafter"/>
</dbReference>
<evidence type="ECO:0000313" key="3">
    <source>
        <dbReference type="Proteomes" id="UP001346149"/>
    </source>
</evidence>
<evidence type="ECO:0000313" key="2">
    <source>
        <dbReference type="EMBL" id="KAK4791593.1"/>
    </source>
</evidence>
<dbReference type="Proteomes" id="UP001346149">
    <property type="component" value="Unassembled WGS sequence"/>
</dbReference>
<dbReference type="PANTHER" id="PTHR35768:SF1">
    <property type="entry name" value="PROTEIN MULTIPOLAR SPINDLE 1"/>
    <property type="match status" value="1"/>
</dbReference>
<keyword evidence="3" id="KW-1185">Reference proteome</keyword>
<proteinExistence type="predicted"/>
<feature type="region of interest" description="Disordered" evidence="1">
    <location>
        <begin position="34"/>
        <end position="53"/>
    </location>
</feature>
<dbReference type="EMBL" id="JAXQNO010000009">
    <property type="protein sequence ID" value="KAK4791593.1"/>
    <property type="molecule type" value="Genomic_DNA"/>
</dbReference>
<dbReference type="AlphaFoldDB" id="A0AAN7LMR5"/>
<dbReference type="GO" id="GO:0007059">
    <property type="term" value="P:chromosome segregation"/>
    <property type="evidence" value="ECO:0007669"/>
    <property type="project" value="TreeGrafter"/>
</dbReference>
<evidence type="ECO:0000256" key="1">
    <source>
        <dbReference type="SAM" id="MobiDB-lite"/>
    </source>
</evidence>
<name>A0AAN7LMR5_TRANT</name>
<dbReference type="GO" id="GO:0042138">
    <property type="term" value="P:meiotic DNA double-strand break formation"/>
    <property type="evidence" value="ECO:0007669"/>
    <property type="project" value="InterPro"/>
</dbReference>